<dbReference type="RefSeq" id="XP_029229017.1">
    <property type="nucleotide sequence ID" value="XM_029370886.1"/>
</dbReference>
<keyword evidence="3" id="KW-1185">Reference proteome</keyword>
<dbReference type="InterPro" id="IPR008942">
    <property type="entry name" value="ENTH_VHS"/>
</dbReference>
<reference evidence="2 3" key="1">
    <citation type="journal article" date="2018" name="BMC Genomics">
        <title>Genomic comparison of Trypanosoma conorhini and Trypanosoma rangeli to Trypanosoma cruzi strains of high and low virulence.</title>
        <authorList>
            <person name="Bradwell K.R."/>
            <person name="Koparde V.N."/>
            <person name="Matveyev A.V."/>
            <person name="Serrano M.G."/>
            <person name="Alves J.M."/>
            <person name="Parikh H."/>
            <person name="Huang B."/>
            <person name="Lee V."/>
            <person name="Espinosa-Alvarez O."/>
            <person name="Ortiz P.A."/>
            <person name="Costa-Martins A.G."/>
            <person name="Teixeira M.M."/>
            <person name="Buck G.A."/>
        </authorList>
    </citation>
    <scope>NUCLEOTIDE SEQUENCE [LARGE SCALE GENOMIC DNA]</scope>
    <source>
        <strain evidence="2 3">025E</strain>
    </source>
</reference>
<dbReference type="GeneID" id="40317581"/>
<dbReference type="AlphaFoldDB" id="A0A422PQ77"/>
<protein>
    <recommendedName>
        <fullName evidence="4">VHS domain-containing protein</fullName>
    </recommendedName>
</protein>
<evidence type="ECO:0000313" key="2">
    <source>
        <dbReference type="EMBL" id="RNF19903.1"/>
    </source>
</evidence>
<comment type="caution">
    <text evidence="2">The sequence shown here is derived from an EMBL/GenBank/DDBJ whole genome shotgun (WGS) entry which is preliminary data.</text>
</comment>
<accession>A0A422PQ77</accession>
<evidence type="ECO:0000313" key="3">
    <source>
        <dbReference type="Proteomes" id="UP000284403"/>
    </source>
</evidence>
<dbReference type="OrthoDB" id="245025at2759"/>
<gene>
    <name evidence="2" type="ORF">Tco025E_03970</name>
</gene>
<dbReference type="Proteomes" id="UP000284403">
    <property type="component" value="Unassembled WGS sequence"/>
</dbReference>
<evidence type="ECO:0008006" key="4">
    <source>
        <dbReference type="Google" id="ProtNLM"/>
    </source>
</evidence>
<name>A0A422PQ77_9TRYP</name>
<evidence type="ECO:0000256" key="1">
    <source>
        <dbReference type="SAM" id="MobiDB-lite"/>
    </source>
</evidence>
<sequence>MNLNERLSSVLQYVRESGDPYVRLVHAAMKADRRAVPFYQMEEVREATFQSDHACEMVVRALAPSLEERATAAAAGKALYILRVLFLEGANGVRVRVARLRGSLHRLAHVQDVRRDSLEAANRDAAAALLQALDGNGEALASRGGSGGGTVEAEATSPQSYKSEFQAMHEKEQRLYRRRCEEEKRHAALTVRGRVYGTFDGGLSPDKLVEQVVVSPKKRFAPAELDSFVAAAQATGELPAVCAALDQRLQGSRQTLQDRYKVLLVVEALVRGGVREAQEYYRENSEGLRRHLTVNSAENPVKAEAAQSTARRILQALPTTPPRHAGPPQQPTSSQLDALFAGVSLQSPPAASASQQQTSAATFIEDMFGPSQGAPASPREVAPALGAFQSPMGAGFGALSGEAWQPPPGRVSSPCVSQGFAPSGGSCADSLRQTPSAPLAGVRGVSAVTAGEPAPRATPPRSAPDMPRAGDDRSDAERLRLMQEIQAQMEVTRQMLEQQQSALHSLQAGLPKK</sequence>
<feature type="region of interest" description="Disordered" evidence="1">
    <location>
        <begin position="140"/>
        <end position="161"/>
    </location>
</feature>
<feature type="region of interest" description="Disordered" evidence="1">
    <location>
        <begin position="398"/>
        <end position="481"/>
    </location>
</feature>
<feature type="compositionally biased region" description="Basic and acidic residues" evidence="1">
    <location>
        <begin position="468"/>
        <end position="481"/>
    </location>
</feature>
<dbReference type="Gene3D" id="1.25.40.90">
    <property type="match status" value="1"/>
</dbReference>
<proteinExistence type="predicted"/>
<dbReference type="EMBL" id="MKKU01000193">
    <property type="protein sequence ID" value="RNF19903.1"/>
    <property type="molecule type" value="Genomic_DNA"/>
</dbReference>
<organism evidence="2 3">
    <name type="scientific">Trypanosoma conorhini</name>
    <dbReference type="NCBI Taxonomy" id="83891"/>
    <lineage>
        <taxon>Eukaryota</taxon>
        <taxon>Discoba</taxon>
        <taxon>Euglenozoa</taxon>
        <taxon>Kinetoplastea</taxon>
        <taxon>Metakinetoplastina</taxon>
        <taxon>Trypanosomatida</taxon>
        <taxon>Trypanosomatidae</taxon>
        <taxon>Trypanosoma</taxon>
    </lineage>
</organism>